<feature type="compositionally biased region" description="Basic and acidic residues" evidence="1">
    <location>
        <begin position="63"/>
        <end position="73"/>
    </location>
</feature>
<comment type="caution">
    <text evidence="2">The sequence shown here is derived from an EMBL/GenBank/DDBJ whole genome shotgun (WGS) entry which is preliminary data.</text>
</comment>
<dbReference type="AlphaFoldDB" id="A0A177UBC1"/>
<proteinExistence type="predicted"/>
<reference evidence="2" key="2">
    <citation type="journal article" date="2019" name="IMA Fungus">
        <title>Genome sequencing and comparison of five Tilletia species to identify candidate genes for the detection of regulated species infecting wheat.</title>
        <authorList>
            <person name="Nguyen H.D.T."/>
            <person name="Sultana T."/>
            <person name="Kesanakurti P."/>
            <person name="Hambleton S."/>
        </authorList>
    </citation>
    <scope>NUCLEOTIDE SEQUENCE</scope>
    <source>
        <strain evidence="2">DAOMC 238032</strain>
    </source>
</reference>
<feature type="compositionally biased region" description="Acidic residues" evidence="1">
    <location>
        <begin position="1051"/>
        <end position="1068"/>
    </location>
</feature>
<dbReference type="PANTHER" id="PTHR31912">
    <property type="entry name" value="IP13529P"/>
    <property type="match status" value="1"/>
</dbReference>
<accession>A0A177UBC1</accession>
<name>A0A177UBC1_9BASI</name>
<evidence type="ECO:0000256" key="1">
    <source>
        <dbReference type="SAM" id="MobiDB-lite"/>
    </source>
</evidence>
<dbReference type="PANTHER" id="PTHR31912:SF34">
    <property type="entry name" value="NOTOCHORD-RELATED PROTEIN"/>
    <property type="match status" value="1"/>
</dbReference>
<dbReference type="EMBL" id="LWDD02001381">
    <property type="protein sequence ID" value="KAE8248557.1"/>
    <property type="molecule type" value="Genomic_DNA"/>
</dbReference>
<protein>
    <submittedName>
        <fullName evidence="2">Uncharacterized protein</fullName>
    </submittedName>
</protein>
<evidence type="ECO:0000313" key="2">
    <source>
        <dbReference type="EMBL" id="KAE8248557.1"/>
    </source>
</evidence>
<feature type="region of interest" description="Disordered" evidence="1">
    <location>
        <begin position="1033"/>
        <end position="1078"/>
    </location>
</feature>
<evidence type="ECO:0000313" key="3">
    <source>
        <dbReference type="Proteomes" id="UP000077671"/>
    </source>
</evidence>
<dbReference type="Proteomes" id="UP000077671">
    <property type="component" value="Unassembled WGS sequence"/>
</dbReference>
<feature type="region of interest" description="Disordered" evidence="1">
    <location>
        <begin position="43"/>
        <end position="77"/>
    </location>
</feature>
<reference evidence="2" key="1">
    <citation type="submission" date="2016-04" db="EMBL/GenBank/DDBJ databases">
        <authorList>
            <person name="Nguyen H.D."/>
            <person name="Kesanakurti P."/>
            <person name="Cullis J."/>
            <person name="Levesque C.A."/>
            <person name="Hambleton S."/>
        </authorList>
    </citation>
    <scope>NUCLEOTIDE SEQUENCE</scope>
    <source>
        <strain evidence="2">DAOMC 238032</strain>
    </source>
</reference>
<feature type="compositionally biased region" description="Basic and acidic residues" evidence="1">
    <location>
        <begin position="1069"/>
        <end position="1078"/>
    </location>
</feature>
<sequence length="1078" mass="120899">MPAYRKTAGAIQAQLGPEFRLLDGTPSRIVFLACDEDGRRPFVPKHLGQHASSSRHQRNKSTWQHDQELEQDRSATPVTDPFFESGEDHLLIDNPNDHAKEDFFRRMDLDDDMASLVEEGLAMQEEDEAFTQEISKDNDHRRHNGGSDDAFPFQSKEIFLALSLKNSPQHVLSEASLGFALDFANALDARGTPSAYACSQAMKLIRSDVSPPLYRHTTSDNKIFFSSSVEDKIRNDFANPITRTKMILLPVRDQSMREVFHGNEMAHQTDTRKTPPCFRLSNGETVFTDEVVQVTGGQLLRPYTFFINEEGDPRCEAWQVIRRGDHFEAYIQGVSPVEFDPETIETWERSVLHEVDVFDQHGTNLPRINHLRLKAGNRLVYQVPVILFEDETSGSTTKRWNEHIGIYMSNAALPRAEMDKRINVKLLSVSTKVSGHDLMSAAVDELIALHNDPFPVHDCFLNEEALVRPILIFCVADNPMAAMLSASIGMSGLHACRCCRAGGTRRQMKEVLGFANFLKLGTKKNSVDVIKENRKQINLAAKGVASTLSNRQRDTGIKDGVTAVLCDELLALSKSKPDRHHDEAVKARRKEMLEGKWHSPLLRLYDETGFDVCAATPVDLLHTFLLGVAKYLWIHTVSSIGGTKFSSTQRDAVARLQAVSLSGVVNAKCLPGKWLIDNAGGLIGKDLKKIVQVAAVAFYPLMKAETMSLELWMAWSALGVLGRLLFVEEISWEEMGQYKEDVKAALMIFYAAAAAVFPSKLTGKPKFHILLHIVDNIEAYGPAKGFTSERYESFNSAVRDASIKSNRSAPSKDILQRMMDQEAIQHLAAGGSWVKDDIVHRPDSNLLSLMPSSLQELYGLSTEEDEAVSSVKRIITSAGDRVRVGEFSTFWFDHRTGDGRIVRVDRIFTVSTQLQVEVMVMHWGEDLGLQPSILQEDRQEIVGIEGFERLVNVMHDCHHHGCKVVGDANQVRMEREETTFTDAGVIHSEEGRQQYLLNHCLFRSALELSLCYPALPDAPTEQEIAELAIEIMDEQDDIGQNDARAERHENQDEDDDFWTESGSDDEEAPNDRPEALDL</sequence>
<gene>
    <name evidence="2" type="ORF">A4X03_0g6748</name>
</gene>
<organism evidence="2 3">
    <name type="scientific">Tilletia caries</name>
    <name type="common">wheat bunt fungus</name>
    <dbReference type="NCBI Taxonomy" id="13290"/>
    <lineage>
        <taxon>Eukaryota</taxon>
        <taxon>Fungi</taxon>
        <taxon>Dikarya</taxon>
        <taxon>Basidiomycota</taxon>
        <taxon>Ustilaginomycotina</taxon>
        <taxon>Exobasidiomycetes</taxon>
        <taxon>Tilletiales</taxon>
        <taxon>Tilletiaceae</taxon>
        <taxon>Tilletia</taxon>
    </lineage>
</organism>